<dbReference type="EMBL" id="PGOL01003048">
    <property type="protein sequence ID" value="PKI43392.1"/>
    <property type="molecule type" value="Genomic_DNA"/>
</dbReference>
<gene>
    <name evidence="1" type="ORF">CRG98_036149</name>
</gene>
<organism evidence="1 2">
    <name type="scientific">Punica granatum</name>
    <name type="common">Pomegranate</name>
    <dbReference type="NCBI Taxonomy" id="22663"/>
    <lineage>
        <taxon>Eukaryota</taxon>
        <taxon>Viridiplantae</taxon>
        <taxon>Streptophyta</taxon>
        <taxon>Embryophyta</taxon>
        <taxon>Tracheophyta</taxon>
        <taxon>Spermatophyta</taxon>
        <taxon>Magnoliopsida</taxon>
        <taxon>eudicotyledons</taxon>
        <taxon>Gunneridae</taxon>
        <taxon>Pentapetalae</taxon>
        <taxon>rosids</taxon>
        <taxon>malvids</taxon>
        <taxon>Myrtales</taxon>
        <taxon>Lythraceae</taxon>
        <taxon>Punica</taxon>
    </lineage>
</organism>
<dbReference type="PANTHER" id="PTHR31973">
    <property type="entry name" value="POLYPROTEIN, PUTATIVE-RELATED"/>
    <property type="match status" value="1"/>
</dbReference>
<reference evidence="1 2" key="1">
    <citation type="submission" date="2017-11" db="EMBL/GenBank/DDBJ databases">
        <title>De-novo sequencing of pomegranate (Punica granatum L.) genome.</title>
        <authorList>
            <person name="Akparov Z."/>
            <person name="Amiraslanov A."/>
            <person name="Hajiyeva S."/>
            <person name="Abbasov M."/>
            <person name="Kaur K."/>
            <person name="Hamwieh A."/>
            <person name="Solovyev V."/>
            <person name="Salamov A."/>
            <person name="Braich B."/>
            <person name="Kosarev P."/>
            <person name="Mahmoud A."/>
            <person name="Hajiyev E."/>
            <person name="Babayeva S."/>
            <person name="Izzatullayeva V."/>
            <person name="Mammadov A."/>
            <person name="Mammadov A."/>
            <person name="Sharifova S."/>
            <person name="Ojaghi J."/>
            <person name="Eynullazada K."/>
            <person name="Bayramov B."/>
            <person name="Abdulazimova A."/>
            <person name="Shahmuradov I."/>
        </authorList>
    </citation>
    <scope>NUCLEOTIDE SEQUENCE [LARGE SCALE GENOMIC DNA]</scope>
    <source>
        <strain evidence="2">cv. AG2017</strain>
        <tissue evidence="1">Leaf</tissue>
    </source>
</reference>
<dbReference type="Proteomes" id="UP000233551">
    <property type="component" value="Unassembled WGS sequence"/>
</dbReference>
<sequence length="210" mass="24437">MNTNPEVMSMPEVGLKYEIVTVYIEADRMEDSDDDGVEAMVAGDSDEEDTDDDIWEAEDGEEDEIEIDDSNICGYEDVSDGENKEFTQFKKAMKSYTIVNDFELRWRGAGLEKAVKTLLPRVKHRVCARRVYSNWKKKYNEVALKHLFWRSIMNTTEATYLITMGQMEVLSKETADVFRRIDVRKFCRAYINNWNACEVVDNNINECFND</sequence>
<accession>A0A2I0IHA9</accession>
<evidence type="ECO:0000313" key="1">
    <source>
        <dbReference type="EMBL" id="PKI43392.1"/>
    </source>
</evidence>
<dbReference type="PANTHER" id="PTHR31973:SF187">
    <property type="entry name" value="MUTATOR TRANSPOSASE MUDRA PROTEIN"/>
    <property type="match status" value="1"/>
</dbReference>
<name>A0A2I0IHA9_PUNGR</name>
<evidence type="ECO:0000313" key="2">
    <source>
        <dbReference type="Proteomes" id="UP000233551"/>
    </source>
</evidence>
<keyword evidence="2" id="KW-1185">Reference proteome</keyword>
<dbReference type="AlphaFoldDB" id="A0A2I0IHA9"/>
<comment type="caution">
    <text evidence="1">The sequence shown here is derived from an EMBL/GenBank/DDBJ whole genome shotgun (WGS) entry which is preliminary data.</text>
</comment>
<proteinExistence type="predicted"/>
<protein>
    <submittedName>
        <fullName evidence="1">Uncharacterized protein</fullName>
    </submittedName>
</protein>